<keyword evidence="4" id="KW-1185">Reference proteome</keyword>
<organism evidence="3 4">
    <name type="scientific">Lutibacter oricola</name>
    <dbReference type="NCBI Taxonomy" id="762486"/>
    <lineage>
        <taxon>Bacteria</taxon>
        <taxon>Pseudomonadati</taxon>
        <taxon>Bacteroidota</taxon>
        <taxon>Flavobacteriia</taxon>
        <taxon>Flavobacteriales</taxon>
        <taxon>Flavobacteriaceae</taxon>
        <taxon>Lutibacter</taxon>
    </lineage>
</organism>
<name>A0A1H2XBB5_9FLAO</name>
<dbReference type="STRING" id="762486.SAMN05444411_102421"/>
<feature type="chain" id="PRO_5011753695" description="DUF6265 domain-containing protein" evidence="1">
    <location>
        <begin position="21"/>
        <end position="165"/>
    </location>
</feature>
<dbReference type="InterPro" id="IPR046232">
    <property type="entry name" value="DUF6265"/>
</dbReference>
<evidence type="ECO:0000313" key="3">
    <source>
        <dbReference type="EMBL" id="SDW90056.1"/>
    </source>
</evidence>
<dbReference type="AlphaFoldDB" id="A0A1H2XBB5"/>
<evidence type="ECO:0000256" key="1">
    <source>
        <dbReference type="SAM" id="SignalP"/>
    </source>
</evidence>
<accession>A0A1H2XBB5</accession>
<dbReference type="Proteomes" id="UP000199595">
    <property type="component" value="Unassembled WGS sequence"/>
</dbReference>
<reference evidence="3 4" key="1">
    <citation type="submission" date="2016-10" db="EMBL/GenBank/DDBJ databases">
        <authorList>
            <person name="de Groot N.N."/>
        </authorList>
    </citation>
    <scope>NUCLEOTIDE SEQUENCE [LARGE SCALE GENOMIC DNA]</scope>
    <source>
        <strain evidence="3 4">DSM 24956</strain>
    </source>
</reference>
<gene>
    <name evidence="3" type="ORF">SAMN05444411_102421</name>
</gene>
<dbReference type="RefSeq" id="WP_090121486.1">
    <property type="nucleotide sequence ID" value="NZ_FNNJ01000002.1"/>
</dbReference>
<proteinExistence type="predicted"/>
<dbReference type="EMBL" id="FNNJ01000002">
    <property type="protein sequence ID" value="SDW90056.1"/>
    <property type="molecule type" value="Genomic_DNA"/>
</dbReference>
<keyword evidence="1" id="KW-0732">Signal</keyword>
<protein>
    <recommendedName>
        <fullName evidence="2">DUF6265 domain-containing protein</fullName>
    </recommendedName>
</protein>
<evidence type="ECO:0000259" key="2">
    <source>
        <dbReference type="Pfam" id="PF19780"/>
    </source>
</evidence>
<feature type="domain" description="DUF6265" evidence="2">
    <location>
        <begin position="38"/>
        <end position="146"/>
    </location>
</feature>
<feature type="signal peptide" evidence="1">
    <location>
        <begin position="1"/>
        <end position="20"/>
    </location>
</feature>
<sequence length="165" mass="19038">MKFYLAFLCLICTLSITSQNTLKLNNSKSPKATLTDVSWISGYWTGEALGGFVEEIWSDPYGKSMMGSFKLVTEGGEISFYELCAISEENNTLILRIKHFSKDLKGWEEKNETTDFKLVKIEKHKAYFDGLTFDLIDENNLDMYVVFKENGKEEQEMKFSYVLKK</sequence>
<evidence type="ECO:0000313" key="4">
    <source>
        <dbReference type="Proteomes" id="UP000199595"/>
    </source>
</evidence>
<dbReference type="Pfam" id="PF19780">
    <property type="entry name" value="DUF6265"/>
    <property type="match status" value="1"/>
</dbReference>
<dbReference type="OrthoDB" id="7567258at2"/>